<reference evidence="5 6" key="1">
    <citation type="submission" date="2016-07" db="EMBL/GenBank/DDBJ databases">
        <title>Pervasive Adenine N6-methylation of Active Genes in Fungi.</title>
        <authorList>
            <consortium name="DOE Joint Genome Institute"/>
            <person name="Mondo S.J."/>
            <person name="Dannebaum R.O."/>
            <person name="Kuo R.C."/>
            <person name="Labutti K."/>
            <person name="Haridas S."/>
            <person name="Kuo A."/>
            <person name="Salamov A."/>
            <person name="Ahrendt S.R."/>
            <person name="Lipzen A."/>
            <person name="Sullivan W."/>
            <person name="Andreopoulos W.B."/>
            <person name="Clum A."/>
            <person name="Lindquist E."/>
            <person name="Daum C."/>
            <person name="Ramamoorthy G.K."/>
            <person name="Gryganskyi A."/>
            <person name="Culley D."/>
            <person name="Magnuson J.K."/>
            <person name="James T.Y."/>
            <person name="O'Malley M.A."/>
            <person name="Stajich J.E."/>
            <person name="Spatafora J.W."/>
            <person name="Visel A."/>
            <person name="Grigoriev I.V."/>
        </authorList>
    </citation>
    <scope>NUCLEOTIDE SEQUENCE [LARGE SCALE GENOMIC DNA]</scope>
    <source>
        <strain evidence="5 6">NRRL 2496</strain>
    </source>
</reference>
<organism evidence="5 6">
    <name type="scientific">Syncephalastrum racemosum</name>
    <name type="common">Filamentous fungus</name>
    <dbReference type="NCBI Taxonomy" id="13706"/>
    <lineage>
        <taxon>Eukaryota</taxon>
        <taxon>Fungi</taxon>
        <taxon>Fungi incertae sedis</taxon>
        <taxon>Mucoromycota</taxon>
        <taxon>Mucoromycotina</taxon>
        <taxon>Mucoromycetes</taxon>
        <taxon>Mucorales</taxon>
        <taxon>Syncephalastraceae</taxon>
        <taxon>Syncephalastrum</taxon>
    </lineage>
</organism>
<dbReference type="GO" id="GO:0008270">
    <property type="term" value="F:zinc ion binding"/>
    <property type="evidence" value="ECO:0007669"/>
    <property type="project" value="UniProtKB-KW"/>
</dbReference>
<proteinExistence type="predicted"/>
<dbReference type="Proteomes" id="UP000242180">
    <property type="component" value="Unassembled WGS sequence"/>
</dbReference>
<protein>
    <recommendedName>
        <fullName evidence="4">Zinc finger double-stranded RNA binding domain-containing protein</fullName>
    </recommendedName>
</protein>
<name>A0A1X2HJH8_SYNRA</name>
<evidence type="ECO:0000256" key="2">
    <source>
        <dbReference type="ARBA" id="ARBA00022771"/>
    </source>
</evidence>
<sequence length="216" mass="23521">MPWKSTFHVSRLVNVNTKIHSSLILILLANKQPPGETIVSRINGRFTCPVCRKNSKNARTFNTHLKGHKLSGTSIYDSPPSNSTNVVPALISEDEGSPSATQVIADSNNVGANVSSSDDSGDDKPAMIRPDASINIMRNACLGRRIGCGEVKPQAQALNHHLVALDLVRIAHLAKIASDRHKARATLYRPCRPSKMTSTRLWLPRTKDLGRSTTGQ</sequence>
<accession>A0A1X2HJH8</accession>
<evidence type="ECO:0000256" key="1">
    <source>
        <dbReference type="ARBA" id="ARBA00022723"/>
    </source>
</evidence>
<dbReference type="EMBL" id="MCGN01000003">
    <property type="protein sequence ID" value="ORY99243.1"/>
    <property type="molecule type" value="Genomic_DNA"/>
</dbReference>
<gene>
    <name evidence="5" type="ORF">BCR43DRAFT_223325</name>
</gene>
<evidence type="ECO:0000259" key="4">
    <source>
        <dbReference type="Pfam" id="PF12171"/>
    </source>
</evidence>
<keyword evidence="1" id="KW-0479">Metal-binding</keyword>
<comment type="caution">
    <text evidence="5">The sequence shown here is derived from an EMBL/GenBank/DDBJ whole genome shotgun (WGS) entry which is preliminary data.</text>
</comment>
<dbReference type="InParanoid" id="A0A1X2HJH8"/>
<evidence type="ECO:0000313" key="5">
    <source>
        <dbReference type="EMBL" id="ORY99243.1"/>
    </source>
</evidence>
<keyword evidence="6" id="KW-1185">Reference proteome</keyword>
<feature type="domain" description="Zinc finger double-stranded RNA binding" evidence="4">
    <location>
        <begin position="46"/>
        <end position="69"/>
    </location>
</feature>
<dbReference type="AlphaFoldDB" id="A0A1X2HJH8"/>
<keyword evidence="2" id="KW-0863">Zinc-finger</keyword>
<dbReference type="InterPro" id="IPR022755">
    <property type="entry name" value="Znf_C2H2_jaz"/>
</dbReference>
<dbReference type="Pfam" id="PF12171">
    <property type="entry name" value="zf-C2H2_jaz"/>
    <property type="match status" value="1"/>
</dbReference>
<evidence type="ECO:0000256" key="3">
    <source>
        <dbReference type="ARBA" id="ARBA00022833"/>
    </source>
</evidence>
<keyword evidence="3" id="KW-0862">Zinc</keyword>
<evidence type="ECO:0000313" key="6">
    <source>
        <dbReference type="Proteomes" id="UP000242180"/>
    </source>
</evidence>